<evidence type="ECO:0000313" key="3">
    <source>
        <dbReference type="Proteomes" id="UP001174936"/>
    </source>
</evidence>
<protein>
    <submittedName>
        <fullName evidence="2">Uncharacterized protein</fullName>
    </submittedName>
</protein>
<keyword evidence="1" id="KW-1133">Transmembrane helix</keyword>
<keyword evidence="1" id="KW-0472">Membrane</keyword>
<sequence>MTASEGETYSLSKHSDCPVSIYRGVFHIPIVCVLSRVPVTLGCYITGMGRQKVTELNVQETWVGGWGTGLDIYLLSVYYLLRWLFCARGLRSRLALAV</sequence>
<gene>
    <name evidence="2" type="ORF">B0T16DRAFT_228479</name>
</gene>
<dbReference type="AlphaFoldDB" id="A0AA39XR38"/>
<dbReference type="Proteomes" id="UP001174936">
    <property type="component" value="Unassembled WGS sequence"/>
</dbReference>
<keyword evidence="3" id="KW-1185">Reference proteome</keyword>
<proteinExistence type="predicted"/>
<evidence type="ECO:0000256" key="1">
    <source>
        <dbReference type="SAM" id="Phobius"/>
    </source>
</evidence>
<evidence type="ECO:0000313" key="2">
    <source>
        <dbReference type="EMBL" id="KAK0638669.1"/>
    </source>
</evidence>
<feature type="transmembrane region" description="Helical" evidence="1">
    <location>
        <begin position="62"/>
        <end position="81"/>
    </location>
</feature>
<reference evidence="2" key="1">
    <citation type="submission" date="2023-06" db="EMBL/GenBank/DDBJ databases">
        <title>Genome-scale phylogeny and comparative genomics of the fungal order Sordariales.</title>
        <authorList>
            <consortium name="Lawrence Berkeley National Laboratory"/>
            <person name="Hensen N."/>
            <person name="Bonometti L."/>
            <person name="Westerberg I."/>
            <person name="Brannstrom I.O."/>
            <person name="Guillou S."/>
            <person name="Cros-Aarteil S."/>
            <person name="Calhoun S."/>
            <person name="Haridas S."/>
            <person name="Kuo A."/>
            <person name="Mondo S."/>
            <person name="Pangilinan J."/>
            <person name="Riley R."/>
            <person name="Labutti K."/>
            <person name="Andreopoulos B."/>
            <person name="Lipzen A."/>
            <person name="Chen C."/>
            <person name="Yanf M."/>
            <person name="Daum C."/>
            <person name="Ng V."/>
            <person name="Clum A."/>
            <person name="Steindorff A."/>
            <person name="Ohm R."/>
            <person name="Martin F."/>
            <person name="Silar P."/>
            <person name="Natvig D."/>
            <person name="Lalanne C."/>
            <person name="Gautier V."/>
            <person name="Ament-Velasquez S.L."/>
            <person name="Kruys A."/>
            <person name="Hutchinson M.I."/>
            <person name="Powell A.J."/>
            <person name="Barry K."/>
            <person name="Miller A.N."/>
            <person name="Grigoriev I.V."/>
            <person name="Debuchy R."/>
            <person name="Gladieux P."/>
            <person name="Thoren M.H."/>
            <person name="Johannesson H."/>
        </authorList>
    </citation>
    <scope>NUCLEOTIDE SEQUENCE</scope>
    <source>
        <strain evidence="2">SMH2532-1</strain>
    </source>
</reference>
<comment type="caution">
    <text evidence="2">The sequence shown here is derived from an EMBL/GenBank/DDBJ whole genome shotgun (WGS) entry which is preliminary data.</text>
</comment>
<accession>A0AA39XR38</accession>
<organism evidence="2 3">
    <name type="scientific">Cercophora newfieldiana</name>
    <dbReference type="NCBI Taxonomy" id="92897"/>
    <lineage>
        <taxon>Eukaryota</taxon>
        <taxon>Fungi</taxon>
        <taxon>Dikarya</taxon>
        <taxon>Ascomycota</taxon>
        <taxon>Pezizomycotina</taxon>
        <taxon>Sordariomycetes</taxon>
        <taxon>Sordariomycetidae</taxon>
        <taxon>Sordariales</taxon>
        <taxon>Lasiosphaeriaceae</taxon>
        <taxon>Cercophora</taxon>
    </lineage>
</organism>
<dbReference type="EMBL" id="JAULSV010000007">
    <property type="protein sequence ID" value="KAK0638669.1"/>
    <property type="molecule type" value="Genomic_DNA"/>
</dbReference>
<name>A0AA39XR38_9PEZI</name>
<keyword evidence="1" id="KW-0812">Transmembrane</keyword>